<accession>A0ABU2JAW8</accession>
<dbReference type="PANTHER" id="PTHR43229">
    <property type="entry name" value="NODULATION PROTEIN J"/>
    <property type="match status" value="1"/>
</dbReference>
<comment type="similarity">
    <text evidence="6">Belongs to the ABC-2 integral membrane protein family.</text>
</comment>
<feature type="transmembrane region" description="Helical" evidence="6">
    <location>
        <begin position="159"/>
        <end position="183"/>
    </location>
</feature>
<comment type="caution">
    <text evidence="9">The sequence shown here is derived from an EMBL/GenBank/DDBJ whole genome shotgun (WGS) entry which is preliminary data.</text>
</comment>
<dbReference type="Proteomes" id="UP001183176">
    <property type="component" value="Unassembled WGS sequence"/>
</dbReference>
<feature type="transmembrane region" description="Helical" evidence="6">
    <location>
        <begin position="80"/>
        <end position="105"/>
    </location>
</feature>
<dbReference type="InterPro" id="IPR000412">
    <property type="entry name" value="ABC_2_transport"/>
</dbReference>
<keyword evidence="5" id="KW-0046">Antibiotic resistance</keyword>
<keyword evidence="6" id="KW-1003">Cell membrane</keyword>
<organism evidence="9 10">
    <name type="scientific">Jatrophihabitans lederbergiae</name>
    <dbReference type="NCBI Taxonomy" id="3075547"/>
    <lineage>
        <taxon>Bacteria</taxon>
        <taxon>Bacillati</taxon>
        <taxon>Actinomycetota</taxon>
        <taxon>Actinomycetes</taxon>
        <taxon>Jatrophihabitantales</taxon>
        <taxon>Jatrophihabitantaceae</taxon>
        <taxon>Jatrophihabitans</taxon>
    </lineage>
</organism>
<protein>
    <recommendedName>
        <fullName evidence="6">Transport permease protein</fullName>
    </recommendedName>
</protein>
<evidence type="ECO:0000313" key="10">
    <source>
        <dbReference type="Proteomes" id="UP001183176"/>
    </source>
</evidence>
<keyword evidence="6" id="KW-0813">Transport</keyword>
<dbReference type="EMBL" id="JAVREH010000013">
    <property type="protein sequence ID" value="MDT0262102.1"/>
    <property type="molecule type" value="Genomic_DNA"/>
</dbReference>
<sequence>MSTQSSDTATFPNSPASSGAAADGAVWALRDTAAMAGRNLRRLMRQPEQVVFNLVSPIMFVLLFRFVFGGAIKGLQGLNYVNYLIPGIAVQTVLFSAGVTGFALADDMQKGFINRLRSLPMARSAVFGGRVAADTLNNAFGLVILLATGFAVGFRPANVVGLVLAAMLLLLFALAVSLGYALIGLSVRSPEAVNAATFPIIFPLTFASSAFVPVATMPGWLRGFATHQPVSVVINAARSLILGHNATDQQRQLLLGGSGTGSLVLQSLAWTLGIGLVFGALCTRKYRRLSR</sequence>
<keyword evidence="10" id="KW-1185">Reference proteome</keyword>
<dbReference type="InterPro" id="IPR047817">
    <property type="entry name" value="ABC2_TM_bact-type"/>
</dbReference>
<proteinExistence type="inferred from homology"/>
<evidence type="ECO:0000256" key="5">
    <source>
        <dbReference type="ARBA" id="ARBA00023251"/>
    </source>
</evidence>
<evidence type="ECO:0000256" key="3">
    <source>
        <dbReference type="ARBA" id="ARBA00022989"/>
    </source>
</evidence>
<gene>
    <name evidence="9" type="ORF">RM423_11925</name>
</gene>
<dbReference type="RefSeq" id="WP_311423253.1">
    <property type="nucleotide sequence ID" value="NZ_JAVREH010000013.1"/>
</dbReference>
<dbReference type="PIRSF" id="PIRSF006648">
    <property type="entry name" value="DrrB"/>
    <property type="match status" value="1"/>
</dbReference>
<dbReference type="InterPro" id="IPR013525">
    <property type="entry name" value="ABC2_TM"/>
</dbReference>
<feature type="transmembrane region" description="Helical" evidence="6">
    <location>
        <begin position="195"/>
        <end position="215"/>
    </location>
</feature>
<evidence type="ECO:0000313" key="9">
    <source>
        <dbReference type="EMBL" id="MDT0262102.1"/>
    </source>
</evidence>
<evidence type="ECO:0000256" key="6">
    <source>
        <dbReference type="RuleBase" id="RU361157"/>
    </source>
</evidence>
<feature type="region of interest" description="Disordered" evidence="7">
    <location>
        <begin position="1"/>
        <end position="20"/>
    </location>
</feature>
<feature type="transmembrane region" description="Helical" evidence="6">
    <location>
        <begin position="263"/>
        <end position="282"/>
    </location>
</feature>
<evidence type="ECO:0000256" key="4">
    <source>
        <dbReference type="ARBA" id="ARBA00023136"/>
    </source>
</evidence>
<evidence type="ECO:0000256" key="7">
    <source>
        <dbReference type="SAM" id="MobiDB-lite"/>
    </source>
</evidence>
<evidence type="ECO:0000256" key="1">
    <source>
        <dbReference type="ARBA" id="ARBA00004141"/>
    </source>
</evidence>
<name>A0ABU2JAW8_9ACTN</name>
<feature type="transmembrane region" description="Helical" evidence="6">
    <location>
        <begin position="50"/>
        <end position="68"/>
    </location>
</feature>
<feature type="transmembrane region" description="Helical" evidence="6">
    <location>
        <begin position="126"/>
        <end position="153"/>
    </location>
</feature>
<dbReference type="PANTHER" id="PTHR43229:SF2">
    <property type="entry name" value="NODULATION PROTEIN J"/>
    <property type="match status" value="1"/>
</dbReference>
<dbReference type="PROSITE" id="PS51012">
    <property type="entry name" value="ABC_TM2"/>
    <property type="match status" value="1"/>
</dbReference>
<keyword evidence="4 6" id="KW-0472">Membrane</keyword>
<evidence type="ECO:0000256" key="2">
    <source>
        <dbReference type="ARBA" id="ARBA00022692"/>
    </source>
</evidence>
<keyword evidence="3 6" id="KW-1133">Transmembrane helix</keyword>
<evidence type="ECO:0000259" key="8">
    <source>
        <dbReference type="PROSITE" id="PS51012"/>
    </source>
</evidence>
<dbReference type="Pfam" id="PF01061">
    <property type="entry name" value="ABC2_membrane"/>
    <property type="match status" value="1"/>
</dbReference>
<feature type="compositionally biased region" description="Polar residues" evidence="7">
    <location>
        <begin position="1"/>
        <end position="15"/>
    </location>
</feature>
<keyword evidence="2 6" id="KW-0812">Transmembrane</keyword>
<reference evidence="10" key="1">
    <citation type="submission" date="2023-07" db="EMBL/GenBank/DDBJ databases">
        <title>30 novel species of actinomycetes from the DSMZ collection.</title>
        <authorList>
            <person name="Nouioui I."/>
        </authorList>
    </citation>
    <scope>NUCLEOTIDE SEQUENCE [LARGE SCALE GENOMIC DNA]</scope>
    <source>
        <strain evidence="10">DSM 44399</strain>
    </source>
</reference>
<feature type="domain" description="ABC transmembrane type-2" evidence="8">
    <location>
        <begin position="48"/>
        <end position="289"/>
    </location>
</feature>
<comment type="subcellular location">
    <subcellularLocation>
        <location evidence="6">Cell membrane</location>
        <topology evidence="6">Multi-pass membrane protein</topology>
    </subcellularLocation>
    <subcellularLocation>
        <location evidence="1">Membrane</location>
        <topology evidence="1">Multi-pass membrane protein</topology>
    </subcellularLocation>
</comment>
<dbReference type="InterPro" id="IPR051784">
    <property type="entry name" value="Nod_factor_ABC_transporter"/>
</dbReference>